<dbReference type="InterPro" id="IPR000073">
    <property type="entry name" value="AB_hydrolase_1"/>
</dbReference>
<feature type="domain" description="AB hydrolase-1" evidence="1">
    <location>
        <begin position="35"/>
        <end position="280"/>
    </location>
</feature>
<keyword evidence="3" id="KW-1185">Reference proteome</keyword>
<proteinExistence type="predicted"/>
<dbReference type="SUPFAM" id="SSF53474">
    <property type="entry name" value="alpha/beta-Hydrolases"/>
    <property type="match status" value="1"/>
</dbReference>
<sequence length="308" mass="33252">MESFTLTLSNNAIVVGVHSLPPPSPASSPNHRPLIVALHGGTYDCHYFDATPKYSASSTSKAFGIPFIAIDRPCYGRTTPFLPVPEGSTFSGETGRWLHEYILPALWKEFGVPNDCNAVVLFCHSLGTIGGIVAATLHAEDAGPAYPLAGLIASGMGDKQNARTRGTPATPPNAGPEHLLFPLPLKDHVMFKPGTVDLEVLEEGERLNAVSPVAELHEYPGWLGVWKEWAAKVKAPVMFALVEDDVFFESTEEEVKICTAAFLNSPRVDGSLIRGAPHCMELSYWSQGWYARCFGFAMECAVGFGVSS</sequence>
<dbReference type="InterPro" id="IPR029058">
    <property type="entry name" value="AB_hydrolase_fold"/>
</dbReference>
<protein>
    <recommendedName>
        <fullName evidence="1">AB hydrolase-1 domain-containing protein</fullName>
    </recommendedName>
</protein>
<organism evidence="2 3">
    <name type="scientific">Aspergillus keveii</name>
    <dbReference type="NCBI Taxonomy" id="714993"/>
    <lineage>
        <taxon>Eukaryota</taxon>
        <taxon>Fungi</taxon>
        <taxon>Dikarya</taxon>
        <taxon>Ascomycota</taxon>
        <taxon>Pezizomycotina</taxon>
        <taxon>Eurotiomycetes</taxon>
        <taxon>Eurotiomycetidae</taxon>
        <taxon>Eurotiales</taxon>
        <taxon>Aspergillaceae</taxon>
        <taxon>Aspergillus</taxon>
        <taxon>Aspergillus subgen. Nidulantes</taxon>
    </lineage>
</organism>
<dbReference type="Gene3D" id="3.40.50.1820">
    <property type="entry name" value="alpha/beta hydrolase"/>
    <property type="match status" value="1"/>
</dbReference>
<evidence type="ECO:0000313" key="2">
    <source>
        <dbReference type="EMBL" id="KAL2782590.1"/>
    </source>
</evidence>
<dbReference type="EMBL" id="JBFTWV010000379">
    <property type="protein sequence ID" value="KAL2782590.1"/>
    <property type="molecule type" value="Genomic_DNA"/>
</dbReference>
<dbReference type="Pfam" id="PF12697">
    <property type="entry name" value="Abhydrolase_6"/>
    <property type="match status" value="1"/>
</dbReference>
<gene>
    <name evidence="2" type="ORF">BJX66DRAFT_350817</name>
</gene>
<comment type="caution">
    <text evidence="2">The sequence shown here is derived from an EMBL/GenBank/DDBJ whole genome shotgun (WGS) entry which is preliminary data.</text>
</comment>
<reference evidence="2 3" key="1">
    <citation type="submission" date="2024-07" db="EMBL/GenBank/DDBJ databases">
        <title>Section-level genome sequencing and comparative genomics of Aspergillus sections Usti and Cavernicolus.</title>
        <authorList>
            <consortium name="Lawrence Berkeley National Laboratory"/>
            <person name="Nybo J.L."/>
            <person name="Vesth T.C."/>
            <person name="Theobald S."/>
            <person name="Frisvad J.C."/>
            <person name="Larsen T.O."/>
            <person name="Kjaerboelling I."/>
            <person name="Rothschild-Mancinelli K."/>
            <person name="Lyhne E.K."/>
            <person name="Kogle M.E."/>
            <person name="Barry K."/>
            <person name="Clum A."/>
            <person name="Na H."/>
            <person name="Ledsgaard L."/>
            <person name="Lin J."/>
            <person name="Lipzen A."/>
            <person name="Kuo A."/>
            <person name="Riley R."/>
            <person name="Mondo S."/>
            <person name="Labutti K."/>
            <person name="Haridas S."/>
            <person name="Pangalinan J."/>
            <person name="Salamov A.A."/>
            <person name="Simmons B.A."/>
            <person name="Magnuson J.K."/>
            <person name="Chen J."/>
            <person name="Drula E."/>
            <person name="Henrissat B."/>
            <person name="Wiebenga A."/>
            <person name="Lubbers R.J."/>
            <person name="Gomes A.C."/>
            <person name="Makela M.R."/>
            <person name="Stajich J."/>
            <person name="Grigoriev I.V."/>
            <person name="Mortensen U.H."/>
            <person name="De Vries R.P."/>
            <person name="Baker S.E."/>
            <person name="Andersen M.R."/>
        </authorList>
    </citation>
    <scope>NUCLEOTIDE SEQUENCE [LARGE SCALE GENOMIC DNA]</scope>
    <source>
        <strain evidence="2 3">CBS 209.92</strain>
    </source>
</reference>
<evidence type="ECO:0000259" key="1">
    <source>
        <dbReference type="Pfam" id="PF12697"/>
    </source>
</evidence>
<accession>A0ABR4FH65</accession>
<evidence type="ECO:0000313" key="3">
    <source>
        <dbReference type="Proteomes" id="UP001610563"/>
    </source>
</evidence>
<name>A0ABR4FH65_9EURO</name>
<dbReference type="Proteomes" id="UP001610563">
    <property type="component" value="Unassembled WGS sequence"/>
</dbReference>